<evidence type="ECO:0000313" key="2">
    <source>
        <dbReference type="EMBL" id="GAA4048424.1"/>
    </source>
</evidence>
<sequence length="206" mass="22737">MMGGGKPLTLRPFIPPKSMSSFALFLLAGLLLVASVAGAQALPLDEQGRVGFAEVVRADSLRAGLLYSHARAWLQRRGYEVAEADSAAGRLVAAHAFGVYDHGYVTKRLHGKVRYRLLVEVKNGRYRAQFTDFSFAYYQDDRSARPQPTGKTKPLEDTAAPGWQKLWEAHRRDTRLTVASLAEELKTAMLAVPLPPSQPVSRSADW</sequence>
<dbReference type="Proteomes" id="UP001501469">
    <property type="component" value="Unassembled WGS sequence"/>
</dbReference>
<gene>
    <name evidence="2" type="ORF">GCM10022409_38540</name>
</gene>
<evidence type="ECO:0000259" key="1">
    <source>
        <dbReference type="Pfam" id="PF14730"/>
    </source>
</evidence>
<comment type="caution">
    <text evidence="2">The sequence shown here is derived from an EMBL/GenBank/DDBJ whole genome shotgun (WGS) entry which is preliminary data.</text>
</comment>
<dbReference type="InterPro" id="IPR027823">
    <property type="entry name" value="DUF4468"/>
</dbReference>
<accession>A0ABP7UNH8</accession>
<organism evidence="2 3">
    <name type="scientific">Hymenobacter glaciei</name>
    <dbReference type="NCBI Taxonomy" id="877209"/>
    <lineage>
        <taxon>Bacteria</taxon>
        <taxon>Pseudomonadati</taxon>
        <taxon>Bacteroidota</taxon>
        <taxon>Cytophagia</taxon>
        <taxon>Cytophagales</taxon>
        <taxon>Hymenobacteraceae</taxon>
        <taxon>Hymenobacter</taxon>
    </lineage>
</organism>
<proteinExistence type="predicted"/>
<dbReference type="EMBL" id="BAABDK010000030">
    <property type="protein sequence ID" value="GAA4048424.1"/>
    <property type="molecule type" value="Genomic_DNA"/>
</dbReference>
<protein>
    <recommendedName>
        <fullName evidence="1">DUF4468 domain-containing protein</fullName>
    </recommendedName>
</protein>
<dbReference type="Pfam" id="PF14730">
    <property type="entry name" value="DUF4468"/>
    <property type="match status" value="1"/>
</dbReference>
<feature type="domain" description="DUF4468" evidence="1">
    <location>
        <begin position="52"/>
        <end position="135"/>
    </location>
</feature>
<evidence type="ECO:0000313" key="3">
    <source>
        <dbReference type="Proteomes" id="UP001501469"/>
    </source>
</evidence>
<dbReference type="Gene3D" id="3.30.530.80">
    <property type="match status" value="1"/>
</dbReference>
<keyword evidence="3" id="KW-1185">Reference proteome</keyword>
<reference evidence="3" key="1">
    <citation type="journal article" date="2019" name="Int. J. Syst. Evol. Microbiol.">
        <title>The Global Catalogue of Microorganisms (GCM) 10K type strain sequencing project: providing services to taxonomists for standard genome sequencing and annotation.</title>
        <authorList>
            <consortium name="The Broad Institute Genomics Platform"/>
            <consortium name="The Broad Institute Genome Sequencing Center for Infectious Disease"/>
            <person name="Wu L."/>
            <person name="Ma J."/>
        </authorList>
    </citation>
    <scope>NUCLEOTIDE SEQUENCE [LARGE SCALE GENOMIC DNA]</scope>
    <source>
        <strain evidence="3">JCM 17225</strain>
    </source>
</reference>
<name>A0ABP7UNH8_9BACT</name>